<evidence type="ECO:0000259" key="1">
    <source>
        <dbReference type="SMART" id="SM00860"/>
    </source>
</evidence>
<dbReference type="InterPro" id="IPR018958">
    <property type="entry name" value="Knr4/Smi1-like_dom"/>
</dbReference>
<dbReference type="Proteomes" id="UP000241639">
    <property type="component" value="Unassembled WGS sequence"/>
</dbReference>
<feature type="domain" description="Knr4/Smi1-like" evidence="1">
    <location>
        <begin position="22"/>
        <end position="134"/>
    </location>
</feature>
<organism evidence="2 3">
    <name type="scientific">Desmospora activa DSM 45169</name>
    <dbReference type="NCBI Taxonomy" id="1121389"/>
    <lineage>
        <taxon>Bacteria</taxon>
        <taxon>Bacillati</taxon>
        <taxon>Bacillota</taxon>
        <taxon>Bacilli</taxon>
        <taxon>Bacillales</taxon>
        <taxon>Thermoactinomycetaceae</taxon>
        <taxon>Desmospora</taxon>
    </lineage>
</organism>
<dbReference type="SMART" id="SM00860">
    <property type="entry name" value="SMI1_KNR4"/>
    <property type="match status" value="1"/>
</dbReference>
<dbReference type="AlphaFoldDB" id="A0A2T4Z6N8"/>
<accession>A0A2T4Z6N8</accession>
<dbReference type="SUPFAM" id="SSF160631">
    <property type="entry name" value="SMI1/KNR4-like"/>
    <property type="match status" value="1"/>
</dbReference>
<protein>
    <submittedName>
        <fullName evidence="2">SUKH superfamily protein</fullName>
    </submittedName>
</protein>
<dbReference type="InterPro" id="IPR037883">
    <property type="entry name" value="Knr4/Smi1-like_sf"/>
</dbReference>
<proteinExistence type="predicted"/>
<dbReference type="RefSeq" id="WP_107724448.1">
    <property type="nucleotide sequence ID" value="NZ_PZZP01000001.1"/>
</dbReference>
<dbReference type="EMBL" id="PZZP01000001">
    <property type="protein sequence ID" value="PTM57554.1"/>
    <property type="molecule type" value="Genomic_DNA"/>
</dbReference>
<reference evidence="2 3" key="1">
    <citation type="submission" date="2018-04" db="EMBL/GenBank/DDBJ databases">
        <title>Genomic Encyclopedia of Archaeal and Bacterial Type Strains, Phase II (KMG-II): from individual species to whole genera.</title>
        <authorList>
            <person name="Goeker M."/>
        </authorList>
    </citation>
    <scope>NUCLEOTIDE SEQUENCE [LARGE SCALE GENOMIC DNA]</scope>
    <source>
        <strain evidence="2 3">DSM 45169</strain>
    </source>
</reference>
<evidence type="ECO:0000313" key="2">
    <source>
        <dbReference type="EMBL" id="PTM57554.1"/>
    </source>
</evidence>
<comment type="caution">
    <text evidence="2">The sequence shown here is derived from an EMBL/GenBank/DDBJ whole genome shotgun (WGS) entry which is preliminary data.</text>
</comment>
<evidence type="ECO:0000313" key="3">
    <source>
        <dbReference type="Proteomes" id="UP000241639"/>
    </source>
</evidence>
<name>A0A2T4Z6N8_9BACL</name>
<dbReference type="Gene3D" id="3.40.1580.10">
    <property type="entry name" value="SMI1/KNR4-like"/>
    <property type="match status" value="1"/>
</dbReference>
<dbReference type="OrthoDB" id="5880263at2"/>
<dbReference type="Pfam" id="PF14567">
    <property type="entry name" value="SUKH_5"/>
    <property type="match status" value="1"/>
</dbReference>
<gene>
    <name evidence="2" type="ORF">C8J48_0103</name>
</gene>
<keyword evidence="3" id="KW-1185">Reference proteome</keyword>
<sequence>MNKEKILAMVSEYREDSFFTGSVHDFHVNQIEELLEVTLPDDYKWFVKNFGHGGIGGVDILGVSKTELPTCVKFTQRYREYGLPHSFVVIENCDEWVNCLDTASMKNGECPVVDWDRFGSSRIKYNNFYDFLLDQFKEAIDNLDD</sequence>